<dbReference type="AlphaFoldDB" id="A0A7C8JBY2"/>
<accession>A0A7C8JBY2</accession>
<gene>
    <name evidence="1" type="ORF">TWF102_005518</name>
</gene>
<name>A0A7C8JBY2_ORBOL</name>
<protein>
    <submittedName>
        <fullName evidence="1">Uncharacterized protein</fullName>
    </submittedName>
</protein>
<dbReference type="Proteomes" id="UP000475325">
    <property type="component" value="Unassembled WGS sequence"/>
</dbReference>
<sequence length="130" mass="15465">MKRKQRKAARIRYFQFCQSSYRQDLSLEKEKKEKGAGRTDFFRPKYRLRMNDDSFPARKRETRMASVHMYGYLLSMYGFSGKTLLHKVTVWNKLVWSVRMAHLVRVWFWEPLHTTSPPASLYLIQPAGAA</sequence>
<proteinExistence type="predicted"/>
<organism evidence="1 2">
    <name type="scientific">Orbilia oligospora</name>
    <name type="common">Nematode-trapping fungus</name>
    <name type="synonym">Arthrobotrys oligospora</name>
    <dbReference type="NCBI Taxonomy" id="2813651"/>
    <lineage>
        <taxon>Eukaryota</taxon>
        <taxon>Fungi</taxon>
        <taxon>Dikarya</taxon>
        <taxon>Ascomycota</taxon>
        <taxon>Pezizomycotina</taxon>
        <taxon>Orbiliomycetes</taxon>
        <taxon>Orbiliales</taxon>
        <taxon>Orbiliaceae</taxon>
        <taxon>Orbilia</taxon>
    </lineage>
</organism>
<comment type="caution">
    <text evidence="1">The sequence shown here is derived from an EMBL/GenBank/DDBJ whole genome shotgun (WGS) entry which is preliminary data.</text>
</comment>
<evidence type="ECO:0000313" key="1">
    <source>
        <dbReference type="EMBL" id="KAF3099549.1"/>
    </source>
</evidence>
<evidence type="ECO:0000313" key="2">
    <source>
        <dbReference type="Proteomes" id="UP000475325"/>
    </source>
</evidence>
<dbReference type="EMBL" id="WIQW01000028">
    <property type="protein sequence ID" value="KAF3099549.1"/>
    <property type="molecule type" value="Genomic_DNA"/>
</dbReference>
<reference evidence="1 2" key="1">
    <citation type="submission" date="2019-06" db="EMBL/GenBank/DDBJ databases">
        <authorList>
            <person name="Palmer J.M."/>
        </authorList>
    </citation>
    <scope>NUCLEOTIDE SEQUENCE [LARGE SCALE GENOMIC DNA]</scope>
    <source>
        <strain evidence="1 2">TWF102</strain>
    </source>
</reference>